<evidence type="ECO:0000259" key="2">
    <source>
        <dbReference type="Pfam" id="PF23055"/>
    </source>
</evidence>
<reference evidence="3" key="1">
    <citation type="submission" date="2019-12" db="EMBL/GenBank/DDBJ databases">
        <title>An insight into the sialome of adult female Ixodes ricinus ticks feeding for 6 days.</title>
        <authorList>
            <person name="Perner J."/>
            <person name="Ribeiro J.M.C."/>
        </authorList>
    </citation>
    <scope>NUCLEOTIDE SEQUENCE</scope>
    <source>
        <strain evidence="3">Semi-engorged</strain>
        <tissue evidence="3">Salivary glands</tissue>
    </source>
</reference>
<feature type="compositionally biased region" description="Basic residues" evidence="1">
    <location>
        <begin position="212"/>
        <end position="231"/>
    </location>
</feature>
<sequence>MDRNTGSSSNGDGTFSATQLRLPAFWAKNPRAWFSQVEAQFHLRRITTQESRYYHVVSALPPELADELDDVLAFPPPENAYDHIKEMILARKTASEASRIQQLLTTEELGDRRPSQLLHRMRQLLGERAPDQSLPILRELFLQRLPQGIRMTLAPATDLPLDRLAEMADRVAEYAAPTLSGVADNDQQCCSIRALEARVDALTTAIAELSTTRRHPHRPPRRSPSRRRSTSRRRDSSQQRASGSCWYHQKFGNRAFKCQQPCNWQGNSPASH</sequence>
<dbReference type="Pfam" id="PF23055">
    <property type="entry name" value="DUF7041"/>
    <property type="match status" value="1"/>
</dbReference>
<dbReference type="PANTHER" id="PTHR33327:SF3">
    <property type="entry name" value="RNA-DIRECTED DNA POLYMERASE"/>
    <property type="match status" value="1"/>
</dbReference>
<name>A0A6B0V667_IXORI</name>
<feature type="region of interest" description="Disordered" evidence="1">
    <location>
        <begin position="207"/>
        <end position="243"/>
    </location>
</feature>
<dbReference type="InterPro" id="IPR055469">
    <property type="entry name" value="DUF7041"/>
</dbReference>
<feature type="domain" description="DUF7041" evidence="2">
    <location>
        <begin position="22"/>
        <end position="105"/>
    </location>
</feature>
<evidence type="ECO:0000256" key="1">
    <source>
        <dbReference type="SAM" id="MobiDB-lite"/>
    </source>
</evidence>
<dbReference type="PANTHER" id="PTHR33327">
    <property type="entry name" value="ENDONUCLEASE"/>
    <property type="match status" value="1"/>
</dbReference>
<dbReference type="AlphaFoldDB" id="A0A6B0V667"/>
<protein>
    <submittedName>
        <fullName evidence="3">Putative tick transposon</fullName>
    </submittedName>
</protein>
<organism evidence="3">
    <name type="scientific">Ixodes ricinus</name>
    <name type="common">Common tick</name>
    <name type="synonym">Acarus ricinus</name>
    <dbReference type="NCBI Taxonomy" id="34613"/>
    <lineage>
        <taxon>Eukaryota</taxon>
        <taxon>Metazoa</taxon>
        <taxon>Ecdysozoa</taxon>
        <taxon>Arthropoda</taxon>
        <taxon>Chelicerata</taxon>
        <taxon>Arachnida</taxon>
        <taxon>Acari</taxon>
        <taxon>Parasitiformes</taxon>
        <taxon>Ixodida</taxon>
        <taxon>Ixodoidea</taxon>
        <taxon>Ixodidae</taxon>
        <taxon>Ixodinae</taxon>
        <taxon>Ixodes</taxon>
    </lineage>
</organism>
<dbReference type="EMBL" id="GIFC01015406">
    <property type="protein sequence ID" value="MXU97489.1"/>
    <property type="molecule type" value="Transcribed_RNA"/>
</dbReference>
<accession>A0A6B0V667</accession>
<evidence type="ECO:0000313" key="3">
    <source>
        <dbReference type="EMBL" id="MXU97489.1"/>
    </source>
</evidence>
<proteinExistence type="predicted"/>